<evidence type="ECO:0000256" key="1">
    <source>
        <dbReference type="ARBA" id="ARBA00022529"/>
    </source>
</evidence>
<dbReference type="InterPro" id="IPR036366">
    <property type="entry name" value="PGBDSf"/>
</dbReference>
<keyword evidence="3" id="KW-1035">Host cytoplasm</keyword>
<dbReference type="EC" id="3.2.1.17" evidence="4"/>
<dbReference type="Gene3D" id="1.10.530.40">
    <property type="match status" value="1"/>
</dbReference>
<organism evidence="7 8">
    <name type="scientific">Rhizobium rosettiformans</name>
    <dbReference type="NCBI Taxonomy" id="1368430"/>
    <lineage>
        <taxon>Bacteria</taxon>
        <taxon>Pseudomonadati</taxon>
        <taxon>Pseudomonadota</taxon>
        <taxon>Alphaproteobacteria</taxon>
        <taxon>Hyphomicrobiales</taxon>
        <taxon>Rhizobiaceae</taxon>
        <taxon>Rhizobium/Agrobacterium group</taxon>
        <taxon>Rhizobium</taxon>
    </lineage>
</organism>
<comment type="catalytic activity">
    <reaction evidence="4">
        <text>Hydrolysis of (1-&gt;4)-beta-linkages between N-acetylmuramic acid and N-acetyl-D-glucosamine residues in a peptidoglycan and between N-acetyl-D-glucosamine residues in chitodextrins.</text>
        <dbReference type="EC" id="3.2.1.17"/>
    </reaction>
</comment>
<dbReference type="Pfam" id="PF01471">
    <property type="entry name" value="PG_binding_1"/>
    <property type="match status" value="1"/>
</dbReference>
<dbReference type="InterPro" id="IPR002196">
    <property type="entry name" value="Glyco_hydro_24"/>
</dbReference>
<dbReference type="InterPro" id="IPR023347">
    <property type="entry name" value="Lysozyme_dom_sf"/>
</dbReference>
<sequence length="327" mass="34566">MTRSVSPKGREFLYAHEGVVKKAYRCPAGIWTIGAGLTTASGVITVKPGMVITEAENDRLVDLALKRNYLPRVLKALGDSCSQHALDAGTSFDYNTGKIHSASWVKSFLSNDPIDTRRRLLMWNKGNGKVMPGLTRRRAEEATLLLDGRFPAEIERSVTGIQTPVDSRIGSHAAIVISLTTAEIEEAKKALVKLGYNAGAPTGAIDRVAVEMFQKAHDLTVDGKVGMATLATLQRELDARSKAAQGSVATAGGAGVAGGDQVAGAVTGPAPVDPSAVAPDQIATAIGLGVAAVAILYLAWQAYRYRDVIAARIADKAPRVATFLRSF</sequence>
<dbReference type="InterPro" id="IPR051018">
    <property type="entry name" value="Bacteriophage_GH24"/>
</dbReference>
<evidence type="ECO:0000256" key="4">
    <source>
        <dbReference type="RuleBase" id="RU003788"/>
    </source>
</evidence>
<dbReference type="PANTHER" id="PTHR38107">
    <property type="match status" value="1"/>
</dbReference>
<accession>A0ABX7ENW9</accession>
<evidence type="ECO:0000313" key="8">
    <source>
        <dbReference type="Proteomes" id="UP000596351"/>
    </source>
</evidence>
<dbReference type="SUPFAM" id="SSF53955">
    <property type="entry name" value="Lysozyme-like"/>
    <property type="match status" value="1"/>
</dbReference>
<name>A0ABX7ENW9_9HYPH</name>
<reference evidence="7 8" key="1">
    <citation type="submission" date="2018-09" db="EMBL/GenBank/DDBJ databases">
        <title>Rhizobium sp. MAE2-X.</title>
        <authorList>
            <person name="Lee Y."/>
            <person name="Jeon C.O."/>
        </authorList>
    </citation>
    <scope>NUCLEOTIDE SEQUENCE [LARGE SCALE GENOMIC DNA]</scope>
    <source>
        <strain evidence="7 8">MAE2-X</strain>
    </source>
</reference>
<dbReference type="Pfam" id="PF00959">
    <property type="entry name" value="Phage_lysozyme"/>
    <property type="match status" value="1"/>
</dbReference>
<feature type="domain" description="Peptidoglycan binding-like" evidence="6">
    <location>
        <begin position="182"/>
        <end position="233"/>
    </location>
</feature>
<keyword evidence="5" id="KW-0812">Transmembrane</keyword>
<keyword evidence="5" id="KW-1133">Transmembrane helix</keyword>
<evidence type="ECO:0000256" key="3">
    <source>
        <dbReference type="ARBA" id="ARBA00023200"/>
    </source>
</evidence>
<evidence type="ECO:0000313" key="7">
    <source>
        <dbReference type="EMBL" id="QRF50022.1"/>
    </source>
</evidence>
<dbReference type="Proteomes" id="UP000596351">
    <property type="component" value="Chromosome"/>
</dbReference>
<comment type="similarity">
    <text evidence="4">Belongs to the glycosyl hydrolase 24 family.</text>
</comment>
<feature type="transmembrane region" description="Helical" evidence="5">
    <location>
        <begin position="282"/>
        <end position="300"/>
    </location>
</feature>
<keyword evidence="5" id="KW-0472">Membrane</keyword>
<dbReference type="RefSeq" id="WP_203017377.1">
    <property type="nucleotide sequence ID" value="NZ_CP032405.1"/>
</dbReference>
<keyword evidence="1 4" id="KW-0929">Antimicrobial</keyword>
<dbReference type="Gene3D" id="1.10.101.10">
    <property type="entry name" value="PGBD-like superfamily/PGBD"/>
    <property type="match status" value="1"/>
</dbReference>
<keyword evidence="8" id="KW-1185">Reference proteome</keyword>
<dbReference type="CDD" id="cd00737">
    <property type="entry name" value="lyz_endolysin_autolysin"/>
    <property type="match status" value="1"/>
</dbReference>
<protein>
    <recommendedName>
        <fullName evidence="4">Lysozyme</fullName>
        <ecNumber evidence="4">3.2.1.17</ecNumber>
    </recommendedName>
</protein>
<dbReference type="PANTHER" id="PTHR38107:SF3">
    <property type="entry name" value="LYSOZYME RRRD-RELATED"/>
    <property type="match status" value="1"/>
</dbReference>
<dbReference type="InterPro" id="IPR036365">
    <property type="entry name" value="PGBD-like_sf"/>
</dbReference>
<keyword evidence="2 4" id="KW-0081">Bacteriolytic enzyme</keyword>
<dbReference type="InterPro" id="IPR023346">
    <property type="entry name" value="Lysozyme-like_dom_sf"/>
</dbReference>
<dbReference type="InterPro" id="IPR033907">
    <property type="entry name" value="Endolysin_autolysin"/>
</dbReference>
<gene>
    <name evidence="7" type="ORF">D4A92_00445</name>
</gene>
<dbReference type="InterPro" id="IPR002477">
    <property type="entry name" value="Peptidoglycan-bd-like"/>
</dbReference>
<keyword evidence="4" id="KW-0378">Hydrolase</keyword>
<dbReference type="EMBL" id="CP032405">
    <property type="protein sequence ID" value="QRF50022.1"/>
    <property type="molecule type" value="Genomic_DNA"/>
</dbReference>
<evidence type="ECO:0000256" key="5">
    <source>
        <dbReference type="SAM" id="Phobius"/>
    </source>
</evidence>
<keyword evidence="4" id="KW-0326">Glycosidase</keyword>
<proteinExistence type="inferred from homology"/>
<evidence type="ECO:0000259" key="6">
    <source>
        <dbReference type="Pfam" id="PF01471"/>
    </source>
</evidence>
<evidence type="ECO:0000256" key="2">
    <source>
        <dbReference type="ARBA" id="ARBA00022638"/>
    </source>
</evidence>
<dbReference type="SUPFAM" id="SSF47090">
    <property type="entry name" value="PGBD-like"/>
    <property type="match status" value="1"/>
</dbReference>